<sequence>MNRRKFLAVSGAGVLTAGGVAHVASPSSVRTTAARLSYEQLNDYVPQSLAVCTPSEAGYIGVLDMPPADAITEFKRRGFSEYYLSYLHAYERDDEVVYERGNLVRLSDDGDWQLHARLFPRDGRTEVRGHWEPSVRNQPRAHVAGDDVDHEKGEAMIRAEFDVIDEPFSGDLSMVDRCG</sequence>
<dbReference type="AlphaFoldDB" id="A0A3N6LRM1"/>
<accession>A0A3N6LRM1</accession>
<gene>
    <name evidence="1" type="ORF">EA473_16705</name>
</gene>
<dbReference type="EMBL" id="REGA01000016">
    <property type="protein sequence ID" value="RQG92413.1"/>
    <property type="molecule type" value="Genomic_DNA"/>
</dbReference>
<dbReference type="RefSeq" id="WP_124196730.1">
    <property type="nucleotide sequence ID" value="NZ_REGA01000016.1"/>
</dbReference>
<dbReference type="Proteomes" id="UP000282323">
    <property type="component" value="Unassembled WGS sequence"/>
</dbReference>
<dbReference type="OrthoDB" id="335562at2157"/>
<protein>
    <submittedName>
        <fullName evidence="1">Uncharacterized protein</fullName>
    </submittedName>
</protein>
<comment type="caution">
    <text evidence="1">The sequence shown here is derived from an EMBL/GenBank/DDBJ whole genome shotgun (WGS) entry which is preliminary data.</text>
</comment>
<evidence type="ECO:0000313" key="1">
    <source>
        <dbReference type="EMBL" id="RQG92413.1"/>
    </source>
</evidence>
<name>A0A3N6LRM1_NATCH</name>
<keyword evidence="2" id="KW-1185">Reference proteome</keyword>
<reference evidence="1 2" key="1">
    <citation type="submission" date="2018-10" db="EMBL/GenBank/DDBJ databases">
        <title>Natrarchaeobius chitinivorans gen. nov., sp. nov., and Natrarchaeobius haloalkaliphilus sp. nov., alkaliphilic, chitin-utilizing haloarchaea from hypersaline alkaline lakes.</title>
        <authorList>
            <person name="Sorokin D.Y."/>
            <person name="Elcheninov A.G."/>
            <person name="Kostrikina N.A."/>
            <person name="Bale N.J."/>
            <person name="Sinninghe Damste J.S."/>
            <person name="Khijniak T.V."/>
            <person name="Kublanov I.V."/>
            <person name="Toshchakov S.V."/>
        </authorList>
    </citation>
    <scope>NUCLEOTIDE SEQUENCE [LARGE SCALE GENOMIC DNA]</scope>
    <source>
        <strain evidence="1 2">AArcht4T</strain>
    </source>
</reference>
<proteinExistence type="predicted"/>
<evidence type="ECO:0000313" key="2">
    <source>
        <dbReference type="Proteomes" id="UP000282323"/>
    </source>
</evidence>
<organism evidence="1 2">
    <name type="scientific">Natrarchaeobius chitinivorans</name>
    <dbReference type="NCBI Taxonomy" id="1679083"/>
    <lineage>
        <taxon>Archaea</taxon>
        <taxon>Methanobacteriati</taxon>
        <taxon>Methanobacteriota</taxon>
        <taxon>Stenosarchaea group</taxon>
        <taxon>Halobacteria</taxon>
        <taxon>Halobacteriales</taxon>
        <taxon>Natrialbaceae</taxon>
        <taxon>Natrarchaeobius</taxon>
    </lineage>
</organism>